<feature type="compositionally biased region" description="Low complexity" evidence="1">
    <location>
        <begin position="242"/>
        <end position="254"/>
    </location>
</feature>
<dbReference type="InterPro" id="IPR000182">
    <property type="entry name" value="GNAT_dom"/>
</dbReference>
<evidence type="ECO:0000313" key="4">
    <source>
        <dbReference type="Proteomes" id="UP000649259"/>
    </source>
</evidence>
<dbReference type="RefSeq" id="WP_229901479.1">
    <property type="nucleotide sequence ID" value="NZ_BMSI01000014.1"/>
</dbReference>
<feature type="domain" description="N-acetyltransferase" evidence="2">
    <location>
        <begin position="76"/>
        <end position="221"/>
    </location>
</feature>
<organism evidence="3 4">
    <name type="scientific">Streptomyces asoensis</name>
    <dbReference type="NCBI Taxonomy" id="249586"/>
    <lineage>
        <taxon>Bacteria</taxon>
        <taxon>Bacillati</taxon>
        <taxon>Actinomycetota</taxon>
        <taxon>Actinomycetes</taxon>
        <taxon>Kitasatosporales</taxon>
        <taxon>Streptomycetaceae</taxon>
        <taxon>Streptomyces</taxon>
    </lineage>
</organism>
<gene>
    <name evidence="3" type="ORF">Saso_69040</name>
</gene>
<reference evidence="4" key="1">
    <citation type="submission" date="2023-07" db="EMBL/GenBank/DDBJ databases">
        <title>Whole genome shotgun sequence of Streptomyces cacaoi subsp. asoensis NBRC 13813.</title>
        <authorList>
            <person name="Komaki H."/>
            <person name="Tamura T."/>
        </authorList>
    </citation>
    <scope>NUCLEOTIDE SEQUENCE [LARGE SCALE GENOMIC DNA]</scope>
    <source>
        <strain evidence="4">NBRC 13813</strain>
    </source>
</reference>
<dbReference type="GeneID" id="91474676"/>
<dbReference type="Proteomes" id="UP000649259">
    <property type="component" value="Unassembled WGS sequence"/>
</dbReference>
<comment type="caution">
    <text evidence="3">The sequence shown here is derived from an EMBL/GenBank/DDBJ whole genome shotgun (WGS) entry which is preliminary data.</text>
</comment>
<evidence type="ECO:0000259" key="2">
    <source>
        <dbReference type="PROSITE" id="PS51186"/>
    </source>
</evidence>
<accession>A0ABQ3SAU4</accession>
<dbReference type="SUPFAM" id="SSF55729">
    <property type="entry name" value="Acyl-CoA N-acyltransferases (Nat)"/>
    <property type="match status" value="1"/>
</dbReference>
<name>A0ABQ3SAU4_9ACTN</name>
<sequence>MEHLRDILDAAARGVFPPPDGRTVVLPQPSPRDAGVLSFTAHSVVFTDEDPRWVHEALRAAGCDALAASMSPRFLTALLDRTGRAAETVDALVVGSPLPGAPPLALREIEDPDHPRVVSSRRRRDEVRVWAADGGVVVLGRGVAGRLEVAVEVDEDVRHRGLGRALVGAARHLSAGEPVWAQVSPGNARSTRTFQAAGYRPVGAEALLTLRRAAGRDGTADGRGGTADGGDGTADGGDGTRGSRAGTRAGPAAS</sequence>
<feature type="region of interest" description="Disordered" evidence="1">
    <location>
        <begin position="215"/>
        <end position="254"/>
    </location>
</feature>
<dbReference type="EMBL" id="BNEB01000005">
    <property type="protein sequence ID" value="GHI65254.1"/>
    <property type="molecule type" value="Genomic_DNA"/>
</dbReference>
<dbReference type="Gene3D" id="3.40.630.30">
    <property type="match status" value="1"/>
</dbReference>
<evidence type="ECO:0000313" key="3">
    <source>
        <dbReference type="EMBL" id="GHI65254.1"/>
    </source>
</evidence>
<keyword evidence="4" id="KW-1185">Reference proteome</keyword>
<protein>
    <submittedName>
        <fullName evidence="3">N-acetyltransferase</fullName>
    </submittedName>
</protein>
<dbReference type="InterPro" id="IPR016181">
    <property type="entry name" value="Acyl_CoA_acyltransferase"/>
</dbReference>
<evidence type="ECO:0000256" key="1">
    <source>
        <dbReference type="SAM" id="MobiDB-lite"/>
    </source>
</evidence>
<feature type="compositionally biased region" description="Gly residues" evidence="1">
    <location>
        <begin position="221"/>
        <end position="240"/>
    </location>
</feature>
<proteinExistence type="predicted"/>
<dbReference type="PROSITE" id="PS51186">
    <property type="entry name" value="GNAT"/>
    <property type="match status" value="1"/>
</dbReference>